<reference evidence="2" key="2">
    <citation type="journal article" date="2023" name="IMA Fungus">
        <title>Comparative genomic study of the Penicillium genus elucidates a diverse pangenome and 15 lateral gene transfer events.</title>
        <authorList>
            <person name="Petersen C."/>
            <person name="Sorensen T."/>
            <person name="Nielsen M.R."/>
            <person name="Sondergaard T.E."/>
            <person name="Sorensen J.L."/>
            <person name="Fitzpatrick D.A."/>
            <person name="Frisvad J.C."/>
            <person name="Nielsen K.L."/>
        </authorList>
    </citation>
    <scope>NUCLEOTIDE SEQUENCE</scope>
    <source>
        <strain evidence="2">IBT 29677</strain>
    </source>
</reference>
<comment type="caution">
    <text evidence="2">The sequence shown here is derived from an EMBL/GenBank/DDBJ whole genome shotgun (WGS) entry which is preliminary data.</text>
</comment>
<dbReference type="EMBL" id="JAPZBU010000008">
    <property type="protein sequence ID" value="KAJ5392186.1"/>
    <property type="molecule type" value="Genomic_DNA"/>
</dbReference>
<evidence type="ECO:0000259" key="1">
    <source>
        <dbReference type="Pfam" id="PF25053"/>
    </source>
</evidence>
<dbReference type="RefSeq" id="XP_056487864.1">
    <property type="nucleotide sequence ID" value="XM_056632313.1"/>
</dbReference>
<organism evidence="2 3">
    <name type="scientific">Penicillium cosmopolitanum</name>
    <dbReference type="NCBI Taxonomy" id="1131564"/>
    <lineage>
        <taxon>Eukaryota</taxon>
        <taxon>Fungi</taxon>
        <taxon>Dikarya</taxon>
        <taxon>Ascomycota</taxon>
        <taxon>Pezizomycotina</taxon>
        <taxon>Eurotiomycetes</taxon>
        <taxon>Eurotiomycetidae</taxon>
        <taxon>Eurotiales</taxon>
        <taxon>Aspergillaceae</taxon>
        <taxon>Penicillium</taxon>
    </lineage>
</organism>
<dbReference type="InterPro" id="IPR056693">
    <property type="entry name" value="DUF7791"/>
</dbReference>
<evidence type="ECO:0000313" key="2">
    <source>
        <dbReference type="EMBL" id="KAJ5392186.1"/>
    </source>
</evidence>
<proteinExistence type="predicted"/>
<feature type="domain" description="DUF7791" evidence="1">
    <location>
        <begin position="21"/>
        <end position="132"/>
    </location>
</feature>
<dbReference type="Proteomes" id="UP001147747">
    <property type="component" value="Unassembled WGS sequence"/>
</dbReference>
<name>A0A9W9VZL7_9EURO</name>
<dbReference type="Pfam" id="PF25053">
    <property type="entry name" value="DUF7791"/>
    <property type="match status" value="1"/>
</dbReference>
<gene>
    <name evidence="2" type="ORF">N7509_007676</name>
</gene>
<dbReference type="OrthoDB" id="443402at2759"/>
<sequence>MSDQLFLLTIPDFCPWKPAVLNAIAYSWLENLESPDFPYNLPIQKYTQTEVGVRLERVSCLLDRLSRGLLEMSRKRSGGVDGNDYFSYEIGFLHRSVREYISNTRELQLRDHGPAFDAYSGIFRLQLTEFKFALSTSDDTDLETWVERAGEGGVLRAKLDDLLLMLAWANSIGKYDIPSRFLEEIGHIVEEYSRMVRTRRQDLPENNTQAFKGHRIWGTNRQHSFHRAWRRRESQHPPDLLCDLVYCFIDLQCLSSASLGRLKQQNSTSGPNLLLVAAISFRSELVEQLLLEGRSPKEMVLMEPIRPAANDFRVQPITIPAKTVSQSVWLIFLFNAVEQFIWRGYADVSDGRCFEEFLKYNVHGDVLFVLRIFPPSKEMKDAGYHHDPWGNERESDDRVVFDLLEYLEVAKPTNLKAIRTRLSCRTGPENQHEVTLISGPPIIHRHGDLSKALAAADEKRLTDSSIYPGTVALS</sequence>
<dbReference type="GeneID" id="81371293"/>
<keyword evidence="3" id="KW-1185">Reference proteome</keyword>
<protein>
    <recommendedName>
        <fullName evidence="1">DUF7791 domain-containing protein</fullName>
    </recommendedName>
</protein>
<accession>A0A9W9VZL7</accession>
<reference evidence="2" key="1">
    <citation type="submission" date="2022-12" db="EMBL/GenBank/DDBJ databases">
        <authorList>
            <person name="Petersen C."/>
        </authorList>
    </citation>
    <scope>NUCLEOTIDE SEQUENCE</scope>
    <source>
        <strain evidence="2">IBT 29677</strain>
    </source>
</reference>
<evidence type="ECO:0000313" key="3">
    <source>
        <dbReference type="Proteomes" id="UP001147747"/>
    </source>
</evidence>
<dbReference type="AlphaFoldDB" id="A0A9W9VZL7"/>